<proteinExistence type="predicted"/>
<sequence>MTHSISVPYIYAADLWSVQQTSAHQLTSYCLSFAVSTHEPTMSSYISELDVSLNEDEERDLLKRGFDKINIDLNKGSGGNFIYLWYKHGSVPITKVQVSFNDEMVHSLNNAGYTQIPRDLNAGAGGSFLYLWFCKGSGEFDTPIVDISVTADGNHEAEKFGFGWQRVACDLNREAGGNWIHVWLKREKQTYICDVAASDSYGSDIVYFKNGYIRVDEDTNRGAGGASVFIWFRQTTDPKKALKDLQVSINDDQCREYQQQDYQQVDVDLSKGAGGNTVFLWYKKEGSNPQIKAIGLLLNKDAVKEYPKSGVSVIQKNLNEGHKGNVEYLYVYQ</sequence>
<keyword evidence="3" id="KW-1185">Reference proteome</keyword>
<evidence type="ECO:0000313" key="3">
    <source>
        <dbReference type="Proteomes" id="UP001219934"/>
    </source>
</evidence>
<dbReference type="Gene3D" id="2.100.10.50">
    <property type="match status" value="2"/>
</dbReference>
<dbReference type="GO" id="GO:0005737">
    <property type="term" value="C:cytoplasm"/>
    <property type="evidence" value="ECO:0007669"/>
    <property type="project" value="UniProtKB-ARBA"/>
</dbReference>
<dbReference type="EMBL" id="JAPTMU010000007">
    <property type="protein sequence ID" value="KAJ4940152.1"/>
    <property type="molecule type" value="Genomic_DNA"/>
</dbReference>
<dbReference type="PROSITE" id="PS51498">
    <property type="entry name" value="MABP"/>
    <property type="match status" value="1"/>
</dbReference>
<dbReference type="InterPro" id="IPR023341">
    <property type="entry name" value="MABP"/>
</dbReference>
<reference evidence="2" key="1">
    <citation type="submission" date="2022-11" db="EMBL/GenBank/DDBJ databases">
        <title>Chromosome-level genome of Pogonophryne albipinna.</title>
        <authorList>
            <person name="Jo E."/>
        </authorList>
    </citation>
    <scope>NUCLEOTIDE SEQUENCE</scope>
    <source>
        <strain evidence="2">SGF0006</strain>
        <tissue evidence="2">Muscle</tissue>
    </source>
</reference>
<accession>A0AAD6FMS3</accession>
<gene>
    <name evidence="2" type="ORF">JOQ06_026461</name>
</gene>
<name>A0AAD6FMS3_9TELE</name>
<protein>
    <recommendedName>
        <fullName evidence="1">MABP domain-containing protein</fullName>
    </recommendedName>
</protein>
<evidence type="ECO:0000313" key="2">
    <source>
        <dbReference type="EMBL" id="KAJ4940152.1"/>
    </source>
</evidence>
<evidence type="ECO:0000259" key="1">
    <source>
        <dbReference type="PROSITE" id="PS51498"/>
    </source>
</evidence>
<feature type="domain" description="MABP" evidence="1">
    <location>
        <begin position="90"/>
        <end position="236"/>
    </location>
</feature>
<organism evidence="2 3">
    <name type="scientific">Pogonophryne albipinna</name>
    <dbReference type="NCBI Taxonomy" id="1090488"/>
    <lineage>
        <taxon>Eukaryota</taxon>
        <taxon>Metazoa</taxon>
        <taxon>Chordata</taxon>
        <taxon>Craniata</taxon>
        <taxon>Vertebrata</taxon>
        <taxon>Euteleostomi</taxon>
        <taxon>Actinopterygii</taxon>
        <taxon>Neopterygii</taxon>
        <taxon>Teleostei</taxon>
        <taxon>Neoteleostei</taxon>
        <taxon>Acanthomorphata</taxon>
        <taxon>Eupercaria</taxon>
        <taxon>Perciformes</taxon>
        <taxon>Notothenioidei</taxon>
        <taxon>Pogonophryne</taxon>
    </lineage>
</organism>
<dbReference type="Proteomes" id="UP001219934">
    <property type="component" value="Unassembled WGS sequence"/>
</dbReference>
<comment type="caution">
    <text evidence="2">The sequence shown here is derived from an EMBL/GenBank/DDBJ whole genome shotgun (WGS) entry which is preliminary data.</text>
</comment>
<dbReference type="AlphaFoldDB" id="A0AAD6FMS3"/>